<reference evidence="3" key="1">
    <citation type="submission" date="2021-03" db="EMBL/GenBank/DDBJ databases">
        <title>Evolutionary innovations through gain and loss of genes in the ectomycorrhizal Boletales.</title>
        <authorList>
            <person name="Wu G."/>
            <person name="Miyauchi S."/>
            <person name="Morin E."/>
            <person name="Yang Z.-L."/>
            <person name="Xu J."/>
            <person name="Martin F.M."/>
        </authorList>
    </citation>
    <scope>NUCLEOTIDE SEQUENCE</scope>
    <source>
        <strain evidence="3">BR01</strain>
    </source>
</reference>
<feature type="region of interest" description="Disordered" evidence="1">
    <location>
        <begin position="207"/>
        <end position="226"/>
    </location>
</feature>
<dbReference type="GO" id="GO:0005525">
    <property type="term" value="F:GTP binding"/>
    <property type="evidence" value="ECO:0007669"/>
    <property type="project" value="InterPro"/>
</dbReference>
<gene>
    <name evidence="3" type="ORF">JVT61DRAFT_11830</name>
</gene>
<dbReference type="OrthoDB" id="2411449at2759"/>
<dbReference type="Gene3D" id="1.10.510.10">
    <property type="entry name" value="Transferase(Phosphotransferase) domain 1"/>
    <property type="match status" value="1"/>
</dbReference>
<organism evidence="3 4">
    <name type="scientific">Boletus reticuloceps</name>
    <dbReference type="NCBI Taxonomy" id="495285"/>
    <lineage>
        <taxon>Eukaryota</taxon>
        <taxon>Fungi</taxon>
        <taxon>Dikarya</taxon>
        <taxon>Basidiomycota</taxon>
        <taxon>Agaricomycotina</taxon>
        <taxon>Agaricomycetes</taxon>
        <taxon>Agaricomycetidae</taxon>
        <taxon>Boletales</taxon>
        <taxon>Boletineae</taxon>
        <taxon>Boletaceae</taxon>
        <taxon>Boletoideae</taxon>
        <taxon>Boletus</taxon>
    </lineage>
</organism>
<dbReference type="InterPro" id="IPR011009">
    <property type="entry name" value="Kinase-like_dom_sf"/>
</dbReference>
<dbReference type="InterPro" id="IPR006073">
    <property type="entry name" value="GTP-bd"/>
</dbReference>
<feature type="region of interest" description="Disordered" evidence="1">
    <location>
        <begin position="141"/>
        <end position="161"/>
    </location>
</feature>
<comment type="caution">
    <text evidence="3">The sequence shown here is derived from an EMBL/GenBank/DDBJ whole genome shotgun (WGS) entry which is preliminary data.</text>
</comment>
<keyword evidence="4" id="KW-1185">Reference proteome</keyword>
<dbReference type="Pfam" id="PF01926">
    <property type="entry name" value="MMR_HSR1"/>
    <property type="match status" value="1"/>
</dbReference>
<dbReference type="AlphaFoldDB" id="A0A8I2YY78"/>
<dbReference type="SUPFAM" id="SSF52540">
    <property type="entry name" value="P-loop containing nucleoside triphosphate hydrolases"/>
    <property type="match status" value="1"/>
</dbReference>
<dbReference type="InterPro" id="IPR027417">
    <property type="entry name" value="P-loop_NTPase"/>
</dbReference>
<dbReference type="Gene3D" id="3.40.50.300">
    <property type="entry name" value="P-loop containing nucleotide triphosphate hydrolases"/>
    <property type="match status" value="1"/>
</dbReference>
<name>A0A8I2YY78_9AGAM</name>
<sequence length="495" mass="55974">MRPGTLRWAVPEHFSTDVEQTTQLTTQSDIYSFGIWGSWQAQFHALRMDSHPFPGIVWRPPWSEIQHEAAVVLQLSRGKKPKRPSSRPIEDKHWELIDRCWSSVGHRPCAGDMVSSLQQFLYTFPTPLPLVDLFRVSSSSTHPAEQNASEPEPNVQHRSQSEITLDHQSVMLRDGKYMLPTPGPITSPPTFQTQTLHVASRRRRVLEREPYASVGGDENYRTNSKQKARDLDNITIQQQSRRISLRISSNRRGGDNKDAKTVGASKGAEHRQIPRSLTVPQARHVIFMGETGSGKSSIINLFADHNHAAVSPDSSPCTSHFVSYEVSVEGRTYRLWDTPGLTATAGSRFLGRFSQTAESSLERFLQERRRRGELDLFVLCIGAGRVSTETSRIYKMFWRTNRQTAIPAVIAVTHLEEVKPTMDTRWHSHERELAKRGMVFDGHACLTCLSPHELRGASQQAIRDLISSEYQPRALSALAKEDYLNNPSRRSCTIC</sequence>
<dbReference type="Proteomes" id="UP000683000">
    <property type="component" value="Unassembled WGS sequence"/>
</dbReference>
<evidence type="ECO:0000313" key="4">
    <source>
        <dbReference type="Proteomes" id="UP000683000"/>
    </source>
</evidence>
<feature type="region of interest" description="Disordered" evidence="1">
    <location>
        <begin position="245"/>
        <end position="272"/>
    </location>
</feature>
<dbReference type="SUPFAM" id="SSF56112">
    <property type="entry name" value="Protein kinase-like (PK-like)"/>
    <property type="match status" value="1"/>
</dbReference>
<proteinExistence type="predicted"/>
<evidence type="ECO:0000259" key="2">
    <source>
        <dbReference type="Pfam" id="PF01926"/>
    </source>
</evidence>
<evidence type="ECO:0000313" key="3">
    <source>
        <dbReference type="EMBL" id="KAG6379367.1"/>
    </source>
</evidence>
<evidence type="ECO:0000256" key="1">
    <source>
        <dbReference type="SAM" id="MobiDB-lite"/>
    </source>
</evidence>
<feature type="domain" description="G" evidence="2">
    <location>
        <begin position="285"/>
        <end position="397"/>
    </location>
</feature>
<protein>
    <recommendedName>
        <fullName evidence="2">G domain-containing protein</fullName>
    </recommendedName>
</protein>
<accession>A0A8I2YY78</accession>
<dbReference type="EMBL" id="JAGFBS010000005">
    <property type="protein sequence ID" value="KAG6379367.1"/>
    <property type="molecule type" value="Genomic_DNA"/>
</dbReference>